<keyword evidence="2" id="KW-1185">Reference proteome</keyword>
<name>A0ABP8F749_9BACT</name>
<dbReference type="EMBL" id="BAABGX010000001">
    <property type="protein sequence ID" value="GAA4296229.1"/>
    <property type="molecule type" value="Genomic_DNA"/>
</dbReference>
<accession>A0ABP8F749</accession>
<proteinExistence type="predicted"/>
<dbReference type="Proteomes" id="UP001501844">
    <property type="component" value="Unassembled WGS sequence"/>
</dbReference>
<gene>
    <name evidence="1" type="ORF">GCM10023183_02880</name>
</gene>
<organism evidence="1 2">
    <name type="scientific">Nibribacter koreensis</name>
    <dbReference type="NCBI Taxonomy" id="1084519"/>
    <lineage>
        <taxon>Bacteria</taxon>
        <taxon>Pseudomonadati</taxon>
        <taxon>Bacteroidota</taxon>
        <taxon>Cytophagia</taxon>
        <taxon>Cytophagales</taxon>
        <taxon>Hymenobacteraceae</taxon>
        <taxon>Nibribacter</taxon>
    </lineage>
</organism>
<evidence type="ECO:0000313" key="1">
    <source>
        <dbReference type="EMBL" id="GAA4296229.1"/>
    </source>
</evidence>
<dbReference type="Pfam" id="PF13557">
    <property type="entry name" value="Phenol_MetA_deg"/>
    <property type="match status" value="1"/>
</dbReference>
<dbReference type="RefSeq" id="WP_345161597.1">
    <property type="nucleotide sequence ID" value="NZ_BAABGX010000001.1"/>
</dbReference>
<evidence type="ECO:0000313" key="2">
    <source>
        <dbReference type="Proteomes" id="UP001501844"/>
    </source>
</evidence>
<dbReference type="InterPro" id="IPR025737">
    <property type="entry name" value="FApF"/>
</dbReference>
<reference evidence="2" key="1">
    <citation type="journal article" date="2019" name="Int. J. Syst. Evol. Microbiol.">
        <title>The Global Catalogue of Microorganisms (GCM) 10K type strain sequencing project: providing services to taxonomists for standard genome sequencing and annotation.</title>
        <authorList>
            <consortium name="The Broad Institute Genomics Platform"/>
            <consortium name="The Broad Institute Genome Sequencing Center for Infectious Disease"/>
            <person name="Wu L."/>
            <person name="Ma J."/>
        </authorList>
    </citation>
    <scope>NUCLEOTIDE SEQUENCE [LARGE SCALE GENOMIC DNA]</scope>
    <source>
        <strain evidence="2">JCM 17917</strain>
    </source>
</reference>
<evidence type="ECO:0008006" key="3">
    <source>
        <dbReference type="Google" id="ProtNLM"/>
    </source>
</evidence>
<comment type="caution">
    <text evidence="1">The sequence shown here is derived from an EMBL/GenBank/DDBJ whole genome shotgun (WGS) entry which is preliminary data.</text>
</comment>
<protein>
    <recommendedName>
        <fullName evidence="3">MetA-pathway of phenol degradation</fullName>
    </recommendedName>
</protein>
<sequence>MIRLFSTVFITLFTTLSALGQTKGIDSLSAIETDRPDQTEAASVLPKGFIQLEAGFFRQVDKQEGLTFVSQLAPTALVRYGLLETLELRLLVERWQLKEQESGLGRVSGLGPIAIGTKIKITEEKGLLPAMAFIGHLTLQTGKSEFRPSYVVPDFRFSLAHTLSDRFSLGYNVGYEWAPDEALGQTIYTIALGASLTERLGSFVEFYGQKPQSLNWQHHLDGGLTYKLLPNLQLDASAGIGLSQDTPDYFVSGGVSVRLPR</sequence>